<organism evidence="2 3">
    <name type="scientific">Rhizoclosmatium globosum</name>
    <dbReference type="NCBI Taxonomy" id="329046"/>
    <lineage>
        <taxon>Eukaryota</taxon>
        <taxon>Fungi</taxon>
        <taxon>Fungi incertae sedis</taxon>
        <taxon>Chytridiomycota</taxon>
        <taxon>Chytridiomycota incertae sedis</taxon>
        <taxon>Chytridiomycetes</taxon>
        <taxon>Chytridiales</taxon>
        <taxon>Chytriomycetaceae</taxon>
        <taxon>Rhizoclosmatium</taxon>
    </lineage>
</organism>
<keyword evidence="3" id="KW-1185">Reference proteome</keyword>
<feature type="domain" description="Dienelactone hydrolase" evidence="1">
    <location>
        <begin position="32"/>
        <end position="242"/>
    </location>
</feature>
<dbReference type="EMBL" id="MCGO01000005">
    <property type="protein sequence ID" value="ORY51556.1"/>
    <property type="molecule type" value="Genomic_DNA"/>
</dbReference>
<dbReference type="Gene3D" id="3.40.50.1820">
    <property type="entry name" value="alpha/beta hydrolase"/>
    <property type="match status" value="1"/>
</dbReference>
<evidence type="ECO:0000313" key="2">
    <source>
        <dbReference type="EMBL" id="ORY51556.1"/>
    </source>
</evidence>
<protein>
    <submittedName>
        <fullName evidence="2">Alpha/beta-hydrolase</fullName>
    </submittedName>
</protein>
<sequence length="246" mass="26964">MAAITTPPSCCALPAVQSNYTSKGEVIKVGDLDVYVVGPKGSSRAILVNYDIFGDHPCTRQVCDILSTQGFRVAMPDLCRGDPWPANIWPPPNGFPEVLQHIQKHASFPEIQKNMKATQEFLRSEGSSHFGLIGYCWGGYMVALLSQDPVYEAGAIVHPAAFPLEEAAKVSCPLLILPARDDAKETFDAIFDVVVKKNPASKQRRFDDVHHGFCAARADFSDALNAQRANEAIEEMSHFFKANIKA</sequence>
<comment type="caution">
    <text evidence="2">The sequence shown here is derived from an EMBL/GenBank/DDBJ whole genome shotgun (WGS) entry which is preliminary data.</text>
</comment>
<dbReference type="PANTHER" id="PTHR47668:SF1">
    <property type="entry name" value="DIENELACTONE HYDROLASE DOMAIN-CONTAINING PROTEIN-RELATED"/>
    <property type="match status" value="1"/>
</dbReference>
<dbReference type="STRING" id="329046.A0A1Y2CXD6"/>
<dbReference type="Pfam" id="PF01738">
    <property type="entry name" value="DLH"/>
    <property type="match status" value="1"/>
</dbReference>
<reference evidence="2 3" key="1">
    <citation type="submission" date="2016-07" db="EMBL/GenBank/DDBJ databases">
        <title>Pervasive Adenine N6-methylation of Active Genes in Fungi.</title>
        <authorList>
            <consortium name="DOE Joint Genome Institute"/>
            <person name="Mondo S.J."/>
            <person name="Dannebaum R.O."/>
            <person name="Kuo R.C."/>
            <person name="Labutti K."/>
            <person name="Haridas S."/>
            <person name="Kuo A."/>
            <person name="Salamov A."/>
            <person name="Ahrendt S.R."/>
            <person name="Lipzen A."/>
            <person name="Sullivan W."/>
            <person name="Andreopoulos W.B."/>
            <person name="Clum A."/>
            <person name="Lindquist E."/>
            <person name="Daum C."/>
            <person name="Ramamoorthy G.K."/>
            <person name="Gryganskyi A."/>
            <person name="Culley D."/>
            <person name="Magnuson J.K."/>
            <person name="James T.Y."/>
            <person name="O'Malley M.A."/>
            <person name="Stajich J.E."/>
            <person name="Spatafora J.W."/>
            <person name="Visel A."/>
            <person name="Grigoriev I.V."/>
        </authorList>
    </citation>
    <scope>NUCLEOTIDE SEQUENCE [LARGE SCALE GENOMIC DNA]</scope>
    <source>
        <strain evidence="2 3">JEL800</strain>
    </source>
</reference>
<name>A0A1Y2CXD6_9FUNG</name>
<evidence type="ECO:0000313" key="3">
    <source>
        <dbReference type="Proteomes" id="UP000193642"/>
    </source>
</evidence>
<dbReference type="GO" id="GO:0016787">
    <property type="term" value="F:hydrolase activity"/>
    <property type="evidence" value="ECO:0007669"/>
    <property type="project" value="UniProtKB-KW"/>
</dbReference>
<evidence type="ECO:0000259" key="1">
    <source>
        <dbReference type="Pfam" id="PF01738"/>
    </source>
</evidence>
<dbReference type="SUPFAM" id="SSF53474">
    <property type="entry name" value="alpha/beta-Hydrolases"/>
    <property type="match status" value="1"/>
</dbReference>
<dbReference type="InterPro" id="IPR029058">
    <property type="entry name" value="AB_hydrolase_fold"/>
</dbReference>
<dbReference type="InterPro" id="IPR002925">
    <property type="entry name" value="Dienelactn_hydro"/>
</dbReference>
<keyword evidence="2" id="KW-0378">Hydrolase</keyword>
<gene>
    <name evidence="2" type="ORF">BCR33DRAFT_780511</name>
</gene>
<dbReference type="OrthoDB" id="2147163at2759"/>
<proteinExistence type="predicted"/>
<accession>A0A1Y2CXD6</accession>
<dbReference type="AlphaFoldDB" id="A0A1Y2CXD6"/>
<dbReference type="PANTHER" id="PTHR47668">
    <property type="entry name" value="DIENELACTONE HYDROLASE FAMILY PROTEIN (AFU_ORTHOLOGUE AFUA_6G01940)"/>
    <property type="match status" value="1"/>
</dbReference>
<dbReference type="Proteomes" id="UP000193642">
    <property type="component" value="Unassembled WGS sequence"/>
</dbReference>